<organism evidence="2 3">
    <name type="scientific">Cryptolaemus montrouzieri</name>
    <dbReference type="NCBI Taxonomy" id="559131"/>
    <lineage>
        <taxon>Eukaryota</taxon>
        <taxon>Metazoa</taxon>
        <taxon>Ecdysozoa</taxon>
        <taxon>Arthropoda</taxon>
        <taxon>Hexapoda</taxon>
        <taxon>Insecta</taxon>
        <taxon>Pterygota</taxon>
        <taxon>Neoptera</taxon>
        <taxon>Endopterygota</taxon>
        <taxon>Coleoptera</taxon>
        <taxon>Polyphaga</taxon>
        <taxon>Cucujiformia</taxon>
        <taxon>Coccinelloidea</taxon>
        <taxon>Coccinellidae</taxon>
        <taxon>Scymninae</taxon>
        <taxon>Scymnini</taxon>
        <taxon>Cryptolaemus</taxon>
    </lineage>
</organism>
<dbReference type="EMBL" id="JABFTP020000042">
    <property type="protein sequence ID" value="KAL3272121.1"/>
    <property type="molecule type" value="Genomic_DNA"/>
</dbReference>
<evidence type="ECO:0000313" key="3">
    <source>
        <dbReference type="Proteomes" id="UP001516400"/>
    </source>
</evidence>
<name>A0ABD2N098_9CUCU</name>
<reference evidence="2 3" key="1">
    <citation type="journal article" date="2021" name="BMC Biol.">
        <title>Horizontally acquired antibacterial genes associated with adaptive radiation of ladybird beetles.</title>
        <authorList>
            <person name="Li H.S."/>
            <person name="Tang X.F."/>
            <person name="Huang Y.H."/>
            <person name="Xu Z.Y."/>
            <person name="Chen M.L."/>
            <person name="Du X.Y."/>
            <person name="Qiu B.Y."/>
            <person name="Chen P.T."/>
            <person name="Zhang W."/>
            <person name="Slipinski A."/>
            <person name="Escalona H.E."/>
            <person name="Waterhouse R.M."/>
            <person name="Zwick A."/>
            <person name="Pang H."/>
        </authorList>
    </citation>
    <scope>NUCLEOTIDE SEQUENCE [LARGE SCALE GENOMIC DNA]</scope>
    <source>
        <strain evidence="2">SYSU2018</strain>
    </source>
</reference>
<sequence>MASLRECYMNLDINVHQLENVETALLRAPVFQAAVLQRQKAKQQESESARSREELQASLALLELANGFLLNDKPQTIEEGMDLDEDEKEDNEMVILGPGGTAVSKHEYAKMKIGDVKYTIAVRKLLRSLFSASELATHSQTGKESPAFKGLKQRKPQLNPVIVNDIRVHISSSYSLDVSHVNKAITIALADARKSKEVKHRTG</sequence>
<dbReference type="Pfam" id="PF10523">
    <property type="entry name" value="BEN"/>
    <property type="match status" value="1"/>
</dbReference>
<evidence type="ECO:0000313" key="2">
    <source>
        <dbReference type="EMBL" id="KAL3272121.1"/>
    </source>
</evidence>
<dbReference type="InterPro" id="IPR018379">
    <property type="entry name" value="BEN_domain"/>
</dbReference>
<accession>A0ABD2N098</accession>
<gene>
    <name evidence="2" type="ORF">HHI36_022584</name>
</gene>
<comment type="caution">
    <text evidence="2">The sequence shown here is derived from an EMBL/GenBank/DDBJ whole genome shotgun (WGS) entry which is preliminary data.</text>
</comment>
<dbReference type="Gene3D" id="1.10.10.2590">
    <property type="entry name" value="BEN domain"/>
    <property type="match status" value="1"/>
</dbReference>
<dbReference type="AlphaFoldDB" id="A0ABD2N098"/>
<dbReference type="SMART" id="SM01025">
    <property type="entry name" value="BEN"/>
    <property type="match status" value="1"/>
</dbReference>
<protein>
    <recommendedName>
        <fullName evidence="1">BEN domain-containing protein</fullName>
    </recommendedName>
</protein>
<keyword evidence="3" id="KW-1185">Reference proteome</keyword>
<proteinExistence type="predicted"/>
<feature type="domain" description="BEN" evidence="1">
    <location>
        <begin position="97"/>
        <end position="196"/>
    </location>
</feature>
<dbReference type="Proteomes" id="UP001516400">
    <property type="component" value="Unassembled WGS sequence"/>
</dbReference>
<evidence type="ECO:0000259" key="1">
    <source>
        <dbReference type="PROSITE" id="PS51457"/>
    </source>
</evidence>
<dbReference type="PROSITE" id="PS51457">
    <property type="entry name" value="BEN"/>
    <property type="match status" value="1"/>
</dbReference>